<protein>
    <recommendedName>
        <fullName evidence="4">Lipoprotein</fullName>
    </recommendedName>
</protein>
<dbReference type="Proteomes" id="UP000075604">
    <property type="component" value="Unassembled WGS sequence"/>
</dbReference>
<evidence type="ECO:0000256" key="1">
    <source>
        <dbReference type="SAM" id="SignalP"/>
    </source>
</evidence>
<keyword evidence="1" id="KW-0732">Signal</keyword>
<comment type="caution">
    <text evidence="2">The sequence shown here is derived from an EMBL/GenBank/DDBJ whole genome shotgun (WGS) entry which is preliminary data.</text>
</comment>
<dbReference type="EMBL" id="JELX01000756">
    <property type="protein sequence ID" value="KYF61863.1"/>
    <property type="molecule type" value="Genomic_DNA"/>
</dbReference>
<evidence type="ECO:0000313" key="3">
    <source>
        <dbReference type="Proteomes" id="UP000075604"/>
    </source>
</evidence>
<evidence type="ECO:0008006" key="4">
    <source>
        <dbReference type="Google" id="ProtNLM"/>
    </source>
</evidence>
<reference evidence="2 3" key="1">
    <citation type="submission" date="2014-02" db="EMBL/GenBank/DDBJ databases">
        <title>The small core and large imbalanced accessory genome model reveals a collaborative survival strategy of Sorangium cellulosum strains in nature.</title>
        <authorList>
            <person name="Han K."/>
            <person name="Peng R."/>
            <person name="Blom J."/>
            <person name="Li Y.-Z."/>
        </authorList>
    </citation>
    <scope>NUCLEOTIDE SEQUENCE [LARGE SCALE GENOMIC DNA]</scope>
    <source>
        <strain evidence="2 3">So0157-18</strain>
    </source>
</reference>
<feature type="signal peptide" evidence="1">
    <location>
        <begin position="1"/>
        <end position="30"/>
    </location>
</feature>
<dbReference type="AlphaFoldDB" id="A0A150Q226"/>
<feature type="chain" id="PRO_5007566427" description="Lipoprotein" evidence="1">
    <location>
        <begin position="31"/>
        <end position="311"/>
    </location>
</feature>
<name>A0A150Q226_SORCE</name>
<sequence>MVHKAMCRWKRRGMIAVLSGLVGPAFGCVAGDGESASEQGSLALRVSGEDAAKEGYPVIKNGRELAFVDGWTVTFDKFIVSLGDIELRGADGAGAFKDESIYVADLHRGDPTIAVFEGLEARRWERFSLKVLPATQDAVNLNDVSQADVERMASNGYTYWIEGAATKGGETYTFSWGLVNPTRNSNCTNGLDGTDGFVVKSHATTEAEITVHVDHTFWDTLGSEIADLRFDAMAAAAGADRHIDFEELDAQRLSDLRGLGGGPLLDESGAPIIYNPGSIPLEARTLKHFVLAASASQAHVNGIGLCTVSAL</sequence>
<evidence type="ECO:0000313" key="2">
    <source>
        <dbReference type="EMBL" id="KYF61863.1"/>
    </source>
</evidence>
<accession>A0A150Q226</accession>
<proteinExistence type="predicted"/>
<organism evidence="2 3">
    <name type="scientific">Sorangium cellulosum</name>
    <name type="common">Polyangium cellulosum</name>
    <dbReference type="NCBI Taxonomy" id="56"/>
    <lineage>
        <taxon>Bacteria</taxon>
        <taxon>Pseudomonadati</taxon>
        <taxon>Myxococcota</taxon>
        <taxon>Polyangia</taxon>
        <taxon>Polyangiales</taxon>
        <taxon>Polyangiaceae</taxon>
        <taxon>Sorangium</taxon>
    </lineage>
</organism>
<gene>
    <name evidence="2" type="ORF">BE04_32755</name>
</gene>